<dbReference type="Gene3D" id="3.40.50.200">
    <property type="entry name" value="Peptidase S8/S53 domain"/>
    <property type="match status" value="1"/>
</dbReference>
<dbReference type="GO" id="GO:0006508">
    <property type="term" value="P:proteolysis"/>
    <property type="evidence" value="ECO:0007669"/>
    <property type="project" value="UniProtKB-KW"/>
</dbReference>
<evidence type="ECO:0000256" key="3">
    <source>
        <dbReference type="ARBA" id="ARBA00022801"/>
    </source>
</evidence>
<dbReference type="Pfam" id="PF00082">
    <property type="entry name" value="Peptidase_S8"/>
    <property type="match status" value="1"/>
</dbReference>
<evidence type="ECO:0000256" key="5">
    <source>
        <dbReference type="PROSITE-ProRule" id="PRU01240"/>
    </source>
</evidence>
<keyword evidence="3 5" id="KW-0378">Hydrolase</keyword>
<evidence type="ECO:0000256" key="1">
    <source>
        <dbReference type="ARBA" id="ARBA00011073"/>
    </source>
</evidence>
<feature type="active site" description="Charge relay system" evidence="5">
    <location>
        <position position="162"/>
    </location>
</feature>
<dbReference type="AlphaFoldDB" id="A0A518FGY0"/>
<feature type="active site" description="Charge relay system" evidence="5">
    <location>
        <position position="194"/>
    </location>
</feature>
<dbReference type="PANTHER" id="PTHR43806:SF11">
    <property type="entry name" value="CEREVISIN-RELATED"/>
    <property type="match status" value="1"/>
</dbReference>
<feature type="active site" description="Charge relay system" evidence="5">
    <location>
        <position position="368"/>
    </location>
</feature>
<dbReference type="InterPro" id="IPR050131">
    <property type="entry name" value="Peptidase_S8_subtilisin-like"/>
</dbReference>
<evidence type="ECO:0000313" key="7">
    <source>
        <dbReference type="EMBL" id="QDV15597.1"/>
    </source>
</evidence>
<sequence>MCDTIAGELLVSFHENDAAADALIESIQLGKVSHVDIIDELGQRVTKSGLPMRRGIHFRFYLLRVPAGEEAYKVNYLQFHYKQEILRALGNKRMDLVKNKEILEQSNYHFQVIPHSWLTVRQANAPTGIGFSFTQTHDDYKQLIGWSSSAGTTETKKVLVLDTGLDPASSYNVVSKVNFVDDSKLSDVSDDHGHGTAVTEVIHDLCNSAEFVIYKVADSNGRASEWDTLAALAAQSEADLVNISLAFGLADRICSRCGRESQSSRSAVFENMINQLDAADDGPLLVAAAGNDSLNELSYPARYNNIVAIESVNQSRQLSQFSNHATVDHEGNNHNNVFVLPGGEKSQNASPTEYIGTSISGKKFYGTSFATAYASGLIAALWSQTAHSCKDRQQLLDHLRRNADSSFSGFSHQAHGNGMMTFN</sequence>
<name>A0A518FGY0_9PLAN</name>
<dbReference type="SUPFAM" id="SSF52743">
    <property type="entry name" value="Subtilisin-like"/>
    <property type="match status" value="1"/>
</dbReference>
<dbReference type="RefSeq" id="WP_145453685.1">
    <property type="nucleotide sequence ID" value="NZ_CP036317.1"/>
</dbReference>
<dbReference type="OrthoDB" id="9798386at2"/>
<dbReference type="InterPro" id="IPR036852">
    <property type="entry name" value="Peptidase_S8/S53_dom_sf"/>
</dbReference>
<dbReference type="PROSITE" id="PS51892">
    <property type="entry name" value="SUBTILASE"/>
    <property type="match status" value="1"/>
</dbReference>
<comment type="similarity">
    <text evidence="1 5">Belongs to the peptidase S8 family.</text>
</comment>
<evidence type="ECO:0000313" key="8">
    <source>
        <dbReference type="Proteomes" id="UP000320839"/>
    </source>
</evidence>
<accession>A0A518FGY0</accession>
<dbReference type="EMBL" id="CP036317">
    <property type="protein sequence ID" value="QDV15597.1"/>
    <property type="molecule type" value="Genomic_DNA"/>
</dbReference>
<reference evidence="7 8" key="1">
    <citation type="submission" date="2019-02" db="EMBL/GenBank/DDBJ databases">
        <title>Deep-cultivation of Planctomycetes and their phenomic and genomic characterization uncovers novel biology.</title>
        <authorList>
            <person name="Wiegand S."/>
            <person name="Jogler M."/>
            <person name="Boedeker C."/>
            <person name="Pinto D."/>
            <person name="Vollmers J."/>
            <person name="Rivas-Marin E."/>
            <person name="Kohn T."/>
            <person name="Peeters S.H."/>
            <person name="Heuer A."/>
            <person name="Rast P."/>
            <person name="Oberbeckmann S."/>
            <person name="Bunk B."/>
            <person name="Jeske O."/>
            <person name="Meyerdierks A."/>
            <person name="Storesund J.E."/>
            <person name="Kallscheuer N."/>
            <person name="Luecker S."/>
            <person name="Lage O.M."/>
            <person name="Pohl T."/>
            <person name="Merkel B.J."/>
            <person name="Hornburger P."/>
            <person name="Mueller R.-W."/>
            <person name="Bruemmer F."/>
            <person name="Labrenz M."/>
            <person name="Spormann A.M."/>
            <person name="Op den Camp H."/>
            <person name="Overmann J."/>
            <person name="Amann R."/>
            <person name="Jetten M.S.M."/>
            <person name="Mascher T."/>
            <person name="Medema M.H."/>
            <person name="Devos D.P."/>
            <person name="Kaster A.-K."/>
            <person name="Ovreas L."/>
            <person name="Rohde M."/>
            <person name="Galperin M.Y."/>
            <person name="Jogler C."/>
        </authorList>
    </citation>
    <scope>NUCLEOTIDE SEQUENCE [LARGE SCALE GENOMIC DNA]</scope>
    <source>
        <strain evidence="7 8">Pan153</strain>
    </source>
</reference>
<evidence type="ECO:0000259" key="6">
    <source>
        <dbReference type="Pfam" id="PF00082"/>
    </source>
</evidence>
<dbReference type="PANTHER" id="PTHR43806">
    <property type="entry name" value="PEPTIDASE S8"/>
    <property type="match status" value="1"/>
</dbReference>
<gene>
    <name evidence="7" type="ORF">Pan153_02130</name>
</gene>
<dbReference type="Proteomes" id="UP000320839">
    <property type="component" value="Chromosome"/>
</dbReference>
<dbReference type="InterPro" id="IPR000209">
    <property type="entry name" value="Peptidase_S8/S53_dom"/>
</dbReference>
<keyword evidence="4 5" id="KW-0720">Serine protease</keyword>
<evidence type="ECO:0000256" key="4">
    <source>
        <dbReference type="ARBA" id="ARBA00022825"/>
    </source>
</evidence>
<organism evidence="7 8">
    <name type="scientific">Gimesia panareensis</name>
    <dbReference type="NCBI Taxonomy" id="2527978"/>
    <lineage>
        <taxon>Bacteria</taxon>
        <taxon>Pseudomonadati</taxon>
        <taxon>Planctomycetota</taxon>
        <taxon>Planctomycetia</taxon>
        <taxon>Planctomycetales</taxon>
        <taxon>Planctomycetaceae</taxon>
        <taxon>Gimesia</taxon>
    </lineage>
</organism>
<proteinExistence type="inferred from homology"/>
<dbReference type="GO" id="GO:0004252">
    <property type="term" value="F:serine-type endopeptidase activity"/>
    <property type="evidence" value="ECO:0007669"/>
    <property type="project" value="UniProtKB-UniRule"/>
</dbReference>
<keyword evidence="2 5" id="KW-0645">Protease</keyword>
<protein>
    <submittedName>
        <fullName evidence="7">Thermophilic serine proteinase</fullName>
        <ecNumber evidence="7">3.4.21.-</ecNumber>
    </submittedName>
</protein>
<feature type="domain" description="Peptidase S8/S53" evidence="6">
    <location>
        <begin position="157"/>
        <end position="418"/>
    </location>
</feature>
<evidence type="ECO:0000256" key="2">
    <source>
        <dbReference type="ARBA" id="ARBA00022670"/>
    </source>
</evidence>
<dbReference type="EC" id="3.4.21.-" evidence="7"/>